<reference evidence="2" key="2">
    <citation type="submission" date="2020-09" db="EMBL/GenBank/DDBJ databases">
        <authorList>
            <person name="Sun Q."/>
            <person name="Ohkuma M."/>
        </authorList>
    </citation>
    <scope>NUCLEOTIDE SEQUENCE</scope>
    <source>
        <strain evidence="2">JCM 3172</strain>
    </source>
</reference>
<gene>
    <name evidence="2" type="ORF">GCM10014713_46560</name>
</gene>
<evidence type="ECO:0000313" key="2">
    <source>
        <dbReference type="EMBL" id="GGT47187.1"/>
    </source>
</evidence>
<comment type="caution">
    <text evidence="2">The sequence shown here is derived from an EMBL/GenBank/DDBJ whole genome shotgun (WGS) entry which is preliminary data.</text>
</comment>
<keyword evidence="1" id="KW-0812">Transmembrane</keyword>
<sequence>MVTARVVTRDTPAVVAWSVFAVLAVASAGQGRYGRGGSVSVLVARSLGAAAAAAAAAARWPWTDRIRLAVPAACAVTCGDTAGTPGTARDGSGRRPVGGSVVFMIALPSCLRFPSRPHAV</sequence>
<reference evidence="2" key="1">
    <citation type="journal article" date="2014" name="Int. J. Syst. Evol. Microbiol.">
        <title>Complete genome sequence of Corynebacterium casei LMG S-19264T (=DSM 44701T), isolated from a smear-ripened cheese.</title>
        <authorList>
            <consortium name="US DOE Joint Genome Institute (JGI-PGF)"/>
            <person name="Walter F."/>
            <person name="Albersmeier A."/>
            <person name="Kalinowski J."/>
            <person name="Ruckert C."/>
        </authorList>
    </citation>
    <scope>NUCLEOTIDE SEQUENCE</scope>
    <source>
        <strain evidence="2">JCM 3172</strain>
    </source>
</reference>
<feature type="transmembrane region" description="Helical" evidence="1">
    <location>
        <begin position="38"/>
        <end position="58"/>
    </location>
</feature>
<dbReference type="EMBL" id="BMQQ01000019">
    <property type="protein sequence ID" value="GGT47187.1"/>
    <property type="molecule type" value="Genomic_DNA"/>
</dbReference>
<dbReference type="Proteomes" id="UP000619486">
    <property type="component" value="Unassembled WGS sequence"/>
</dbReference>
<evidence type="ECO:0000256" key="1">
    <source>
        <dbReference type="SAM" id="Phobius"/>
    </source>
</evidence>
<protein>
    <submittedName>
        <fullName evidence="2">Uncharacterized protein</fullName>
    </submittedName>
</protein>
<keyword evidence="1" id="KW-1133">Transmembrane helix</keyword>
<dbReference type="AlphaFoldDB" id="A0A918LSN2"/>
<keyword evidence="1" id="KW-0472">Membrane</keyword>
<accession>A0A918LSN2</accession>
<name>A0A918LSN2_9ACTN</name>
<keyword evidence="3" id="KW-1185">Reference proteome</keyword>
<organism evidence="2 3">
    <name type="scientific">Streptomyces purpureus</name>
    <dbReference type="NCBI Taxonomy" id="1951"/>
    <lineage>
        <taxon>Bacteria</taxon>
        <taxon>Bacillati</taxon>
        <taxon>Actinomycetota</taxon>
        <taxon>Actinomycetes</taxon>
        <taxon>Kitasatosporales</taxon>
        <taxon>Streptomycetaceae</taxon>
        <taxon>Streptomyces</taxon>
    </lineage>
</organism>
<proteinExistence type="predicted"/>
<evidence type="ECO:0000313" key="3">
    <source>
        <dbReference type="Proteomes" id="UP000619486"/>
    </source>
</evidence>